<evidence type="ECO:0000256" key="7">
    <source>
        <dbReference type="SAM" id="MobiDB-lite"/>
    </source>
</evidence>
<evidence type="ECO:0000256" key="5">
    <source>
        <dbReference type="ARBA" id="ARBA00023242"/>
    </source>
</evidence>
<dbReference type="PANTHER" id="PTHR12945:SF0">
    <property type="entry name" value="TRNA (ADENINE(58)-N(1))-METHYLTRANSFERASE NON-CATALYTIC SUBUNIT TRM6"/>
    <property type="match status" value="1"/>
</dbReference>
<keyword evidence="4" id="KW-0819">tRNA processing</keyword>
<dbReference type="GO" id="GO:0031515">
    <property type="term" value="C:tRNA (m1A) methyltransferase complex"/>
    <property type="evidence" value="ECO:0007669"/>
    <property type="project" value="InterPro"/>
</dbReference>
<keyword evidence="9" id="KW-1185">Reference proteome</keyword>
<accession>A0AA38LWQ9</accession>
<sequence>MAPTAAPAAAPAPEASAPAVAPAASESAADGPSTTAPAAAEAPAAPLTAPRVPKKRLDPHDPSLEPMSEVMLRRLTTIQKGDNVLLKLPSDSVKAVVASETGLVNLGKFGSFPASLLLGLHFDITYEIYVDTSAPAPSAILAKHGARAETAAQTAGRIMTDRGEGPSAFGQAKGKKAAKKGKEREAIAGGLYKGNPGWRNLLRPLKRSDVVDAVVDDIVETNEFIDDTDMVQQELLTQEEIAAMREQGLSADEIMKAQIARHERFGLKTDFSKEKWRKRKEKKYQQTIHAISPSAHNMTNHYFARSPQSILNLREDTLSQLLTLSHVREGGRYLVVDDTGGLVTAALLERMGSDGRIMTFTEADSPPAWGVLNVMNFSPRELGCVKWLNWMEATEEYERPPLPEEVDMPSISESKTIARQKKHMFQTKELNNTRRELHSGNWDGLILATDLNPIVILNRLGPYLAGSGTITIFSPHLQVLAETLQFCRHDPSYLNANLTESWSRTYQVLPGRTHPMMSTSATGGYILHATKVFVGRFEPDSHVLRHKRQQQEAAKRKRAKAAEADAGPSGEKAGEPAVADQAEQEEDEHMDEAEEVDEMEI</sequence>
<feature type="compositionally biased region" description="Acidic residues" evidence="7">
    <location>
        <begin position="582"/>
        <end position="601"/>
    </location>
</feature>
<evidence type="ECO:0000256" key="1">
    <source>
        <dbReference type="ARBA" id="ARBA00004123"/>
    </source>
</evidence>
<protein>
    <recommendedName>
        <fullName evidence="3">tRNA (adenine(58)-N(1))-methyltransferase non-catalytic subunit TRM6</fullName>
    </recommendedName>
    <alternativeName>
        <fullName evidence="6">tRNA(m1A58)-methyltransferase subunit TRM6</fullName>
    </alternativeName>
</protein>
<evidence type="ECO:0000256" key="6">
    <source>
        <dbReference type="ARBA" id="ARBA00032319"/>
    </source>
</evidence>
<dbReference type="Proteomes" id="UP001164286">
    <property type="component" value="Unassembled WGS sequence"/>
</dbReference>
<dbReference type="RefSeq" id="XP_052946811.1">
    <property type="nucleotide sequence ID" value="XM_053093590.1"/>
</dbReference>
<keyword evidence="8" id="KW-0648">Protein biosynthesis</keyword>
<comment type="similarity">
    <text evidence="2">Belongs to the TRM6/GCD10 family.</text>
</comment>
<feature type="region of interest" description="Disordered" evidence="7">
    <location>
        <begin position="1"/>
        <end position="66"/>
    </location>
</feature>
<evidence type="ECO:0000313" key="9">
    <source>
        <dbReference type="Proteomes" id="UP001164286"/>
    </source>
</evidence>
<comment type="subcellular location">
    <subcellularLocation>
        <location evidence="1">Nucleus</location>
    </subcellularLocation>
</comment>
<dbReference type="GO" id="GO:0003743">
    <property type="term" value="F:translation initiation factor activity"/>
    <property type="evidence" value="ECO:0007669"/>
    <property type="project" value="UniProtKB-KW"/>
</dbReference>
<organism evidence="8 9">
    <name type="scientific">Dioszegia hungarica</name>
    <dbReference type="NCBI Taxonomy" id="4972"/>
    <lineage>
        <taxon>Eukaryota</taxon>
        <taxon>Fungi</taxon>
        <taxon>Dikarya</taxon>
        <taxon>Basidiomycota</taxon>
        <taxon>Agaricomycotina</taxon>
        <taxon>Tremellomycetes</taxon>
        <taxon>Tremellales</taxon>
        <taxon>Bulleribasidiaceae</taxon>
        <taxon>Dioszegia</taxon>
    </lineage>
</organism>
<dbReference type="PANTHER" id="PTHR12945">
    <property type="entry name" value="TRANSLATION INITIATION FACTOR EIF3-RELATED"/>
    <property type="match status" value="1"/>
</dbReference>
<dbReference type="GO" id="GO:0005634">
    <property type="term" value="C:nucleus"/>
    <property type="evidence" value="ECO:0007669"/>
    <property type="project" value="UniProtKB-SubCell"/>
</dbReference>
<feature type="region of interest" description="Disordered" evidence="7">
    <location>
        <begin position="543"/>
        <end position="601"/>
    </location>
</feature>
<evidence type="ECO:0000313" key="8">
    <source>
        <dbReference type="EMBL" id="KAI9637034.1"/>
    </source>
</evidence>
<evidence type="ECO:0000256" key="3">
    <source>
        <dbReference type="ARBA" id="ARBA00021704"/>
    </source>
</evidence>
<feature type="compositionally biased region" description="Basic and acidic residues" evidence="7">
    <location>
        <begin position="543"/>
        <end position="554"/>
    </location>
</feature>
<keyword evidence="5" id="KW-0539">Nucleus</keyword>
<reference evidence="8" key="1">
    <citation type="journal article" date="2022" name="G3 (Bethesda)">
        <title>High quality genome of the basidiomycete yeast Dioszegia hungarica PDD-24b-2 isolated from cloud water.</title>
        <authorList>
            <person name="Jarrige D."/>
            <person name="Haridas S."/>
            <person name="Bleykasten-Grosshans C."/>
            <person name="Joly M."/>
            <person name="Nadalig T."/>
            <person name="Sancelme M."/>
            <person name="Vuilleumier S."/>
            <person name="Grigoriev I.V."/>
            <person name="Amato P."/>
            <person name="Bringel F."/>
        </authorList>
    </citation>
    <scope>NUCLEOTIDE SEQUENCE</scope>
    <source>
        <strain evidence="8">PDD-24b-2</strain>
    </source>
</reference>
<dbReference type="Pfam" id="PF04189">
    <property type="entry name" value="Gcd10p"/>
    <property type="match status" value="1"/>
</dbReference>
<gene>
    <name evidence="8" type="ORF">MKK02DRAFT_45744</name>
</gene>
<dbReference type="EMBL" id="JAKWFO010000005">
    <property type="protein sequence ID" value="KAI9637034.1"/>
    <property type="molecule type" value="Genomic_DNA"/>
</dbReference>
<keyword evidence="8" id="KW-0396">Initiation factor</keyword>
<evidence type="ECO:0000256" key="4">
    <source>
        <dbReference type="ARBA" id="ARBA00022694"/>
    </source>
</evidence>
<name>A0AA38LWQ9_9TREE</name>
<dbReference type="GO" id="GO:0030488">
    <property type="term" value="P:tRNA methylation"/>
    <property type="evidence" value="ECO:0007669"/>
    <property type="project" value="InterPro"/>
</dbReference>
<evidence type="ECO:0000256" key="2">
    <source>
        <dbReference type="ARBA" id="ARBA00008320"/>
    </source>
</evidence>
<dbReference type="AlphaFoldDB" id="A0AA38LWQ9"/>
<dbReference type="GeneID" id="77732795"/>
<feature type="compositionally biased region" description="Low complexity" evidence="7">
    <location>
        <begin position="1"/>
        <end position="50"/>
    </location>
</feature>
<dbReference type="InterPro" id="IPR017423">
    <property type="entry name" value="TRM6"/>
</dbReference>
<comment type="caution">
    <text evidence="8">The sequence shown here is derived from an EMBL/GenBank/DDBJ whole genome shotgun (WGS) entry which is preliminary data.</text>
</comment>
<proteinExistence type="inferred from homology"/>